<sequence length="110" mass="12513">MKLIELSTPPTFIILRFPKERQFSSGIGVRLRRGDRGGESIPFKTTIRNNISYNGRVGVGVSDHIDVELVVIVQGQWCNEMGLQHSKANSRAKTNKIEFLSNVYKSYEMR</sequence>
<dbReference type="Proteomes" id="UP001162480">
    <property type="component" value="Chromosome 17"/>
</dbReference>
<proteinExistence type="predicted"/>
<keyword evidence="2" id="KW-1185">Reference proteome</keyword>
<dbReference type="EMBL" id="OX597830">
    <property type="protein sequence ID" value="CAI9734883.1"/>
    <property type="molecule type" value="Genomic_DNA"/>
</dbReference>
<organism evidence="1 2">
    <name type="scientific">Octopus vulgaris</name>
    <name type="common">Common octopus</name>
    <dbReference type="NCBI Taxonomy" id="6645"/>
    <lineage>
        <taxon>Eukaryota</taxon>
        <taxon>Metazoa</taxon>
        <taxon>Spiralia</taxon>
        <taxon>Lophotrochozoa</taxon>
        <taxon>Mollusca</taxon>
        <taxon>Cephalopoda</taxon>
        <taxon>Coleoidea</taxon>
        <taxon>Octopodiformes</taxon>
        <taxon>Octopoda</taxon>
        <taxon>Incirrata</taxon>
        <taxon>Octopodidae</taxon>
        <taxon>Octopus</taxon>
    </lineage>
</organism>
<accession>A0AA36BIA0</accession>
<name>A0AA36BIA0_OCTVU</name>
<evidence type="ECO:0000313" key="2">
    <source>
        <dbReference type="Proteomes" id="UP001162480"/>
    </source>
</evidence>
<reference evidence="1" key="1">
    <citation type="submission" date="2023-08" db="EMBL/GenBank/DDBJ databases">
        <authorList>
            <person name="Alioto T."/>
            <person name="Alioto T."/>
            <person name="Gomez Garrido J."/>
        </authorList>
    </citation>
    <scope>NUCLEOTIDE SEQUENCE</scope>
</reference>
<gene>
    <name evidence="1" type="ORF">OCTVUL_1B019093</name>
</gene>
<dbReference type="AlphaFoldDB" id="A0AA36BIA0"/>
<protein>
    <submittedName>
        <fullName evidence="1">Uncharacterized protein</fullName>
    </submittedName>
</protein>
<evidence type="ECO:0000313" key="1">
    <source>
        <dbReference type="EMBL" id="CAI9734883.1"/>
    </source>
</evidence>